<evidence type="ECO:0000256" key="5">
    <source>
        <dbReference type="ARBA" id="ARBA00023065"/>
    </source>
</evidence>
<feature type="domain" description="Ionotropic glutamate receptor C-terminal" evidence="13">
    <location>
        <begin position="272"/>
        <end position="561"/>
    </location>
</feature>
<keyword evidence="9" id="KW-1071">Ligand-gated ion channel</keyword>
<evidence type="ECO:0000256" key="9">
    <source>
        <dbReference type="ARBA" id="ARBA00023286"/>
    </source>
</evidence>
<comment type="subcellular location">
    <subcellularLocation>
        <location evidence="1">Membrane</location>
        <topology evidence="1">Multi-pass membrane protein</topology>
    </subcellularLocation>
</comment>
<accession>A0AAE0GS27</accession>
<keyword evidence="15" id="KW-1185">Reference proteome</keyword>
<evidence type="ECO:0000256" key="4">
    <source>
        <dbReference type="ARBA" id="ARBA00022989"/>
    </source>
</evidence>
<dbReference type="AlphaFoldDB" id="A0AAE0GS27"/>
<dbReference type="EMBL" id="LGRX02002912">
    <property type="protein sequence ID" value="KAK3283304.1"/>
    <property type="molecule type" value="Genomic_DNA"/>
</dbReference>
<evidence type="ECO:0000256" key="6">
    <source>
        <dbReference type="ARBA" id="ARBA00023136"/>
    </source>
</evidence>
<evidence type="ECO:0000256" key="7">
    <source>
        <dbReference type="ARBA" id="ARBA00023170"/>
    </source>
</evidence>
<keyword evidence="7" id="KW-0675">Receptor</keyword>
<keyword evidence="2" id="KW-0813">Transport</keyword>
<feature type="transmembrane region" description="Helical" evidence="12">
    <location>
        <begin position="271"/>
        <end position="291"/>
    </location>
</feature>
<keyword evidence="10" id="KW-0407">Ion channel</keyword>
<feature type="transmembrane region" description="Helical" evidence="12">
    <location>
        <begin position="369"/>
        <end position="393"/>
    </location>
</feature>
<organism evidence="14 15">
    <name type="scientific">Cymbomonas tetramitiformis</name>
    <dbReference type="NCBI Taxonomy" id="36881"/>
    <lineage>
        <taxon>Eukaryota</taxon>
        <taxon>Viridiplantae</taxon>
        <taxon>Chlorophyta</taxon>
        <taxon>Pyramimonadophyceae</taxon>
        <taxon>Pyramimonadales</taxon>
        <taxon>Pyramimonadaceae</taxon>
        <taxon>Cymbomonas</taxon>
    </lineage>
</organism>
<feature type="compositionally biased region" description="Acidic residues" evidence="11">
    <location>
        <begin position="702"/>
        <end position="715"/>
    </location>
</feature>
<dbReference type="SUPFAM" id="SSF53850">
    <property type="entry name" value="Periplasmic binding protein-like II"/>
    <property type="match status" value="1"/>
</dbReference>
<evidence type="ECO:0000313" key="14">
    <source>
        <dbReference type="EMBL" id="KAK3283304.1"/>
    </source>
</evidence>
<dbReference type="Proteomes" id="UP001190700">
    <property type="component" value="Unassembled WGS sequence"/>
</dbReference>
<evidence type="ECO:0000256" key="8">
    <source>
        <dbReference type="ARBA" id="ARBA00023180"/>
    </source>
</evidence>
<dbReference type="Pfam" id="PF00060">
    <property type="entry name" value="Lig_chan"/>
    <property type="match status" value="1"/>
</dbReference>
<dbReference type="InterPro" id="IPR001320">
    <property type="entry name" value="Iontro_rcpt_C"/>
</dbReference>
<keyword evidence="4 12" id="KW-1133">Transmembrane helix</keyword>
<sequence>MFRCCLQLTERRDVASIVFGIVLHASLAGGFVQSPACPCSNYTAILTLLANESGCVEPIEYPGHCFATSYASGGCAAWDLGTVGCIDEDPQPEWCAAEFCYVDPGNCSRPYAPSAFFNSSELYYSYATCGYLDHYTVSGSPLFNSTLRVSYPASEKWWLNREEGTGIKYGVAIDLEVELQEYYALRYVEIDILNRSLEQHPLSSYTACVHSIGIGETDLCMGAFWITQERAKMTTFAVAFSINTFRCYVYATDGTTTWGEWIARPFLPFTMGLWALICVTFVVVTMVLLVVERDEHGRWPPQQESNGISEQNDFLSASSRTTAKLSRQGSFILHTWRHATLRFLSTLYATFLTFTCTKPLEPRTRIGKFVLMCYAFFVLVLTATYTANLAAFLSNDERGAQYSSVYEVMDDLESDEVICAPWAVHETLAAQVPGLEGKLWDPAAENLNEFRAMDEGLCKAAILADDDNDDIKSRSTRHCNKVPVGSNLAYVGLSIPVSKSIEYDVSILISKYLESGELHASLDRHKDEYLGTSSCALTRSDDETLSVRDMGGAFALLFFGLSIALWVSLLHDFTVVRTQSSRWFDSKSVVTEISTMQNSTQAQKSRSACSRNQQTSESVDEASFLGHLEIPLGKLGIKDEDYMSKFSAQLHFLNSVLQQMNNTQQLLVQNLQPNILQEGIKPSYPSSYKVDEGEYNGAGEPADLEDEDSDMEAGDESSHTSSGPRYRQGRRRMTVKGVSLN</sequence>
<protein>
    <recommendedName>
        <fullName evidence="13">Ionotropic glutamate receptor C-terminal domain-containing protein</fullName>
    </recommendedName>
</protein>
<keyword evidence="5" id="KW-0406">Ion transport</keyword>
<evidence type="ECO:0000256" key="10">
    <source>
        <dbReference type="ARBA" id="ARBA00023303"/>
    </source>
</evidence>
<evidence type="ECO:0000256" key="3">
    <source>
        <dbReference type="ARBA" id="ARBA00022692"/>
    </source>
</evidence>
<evidence type="ECO:0000313" key="15">
    <source>
        <dbReference type="Proteomes" id="UP001190700"/>
    </source>
</evidence>
<evidence type="ECO:0000259" key="13">
    <source>
        <dbReference type="Pfam" id="PF00060"/>
    </source>
</evidence>
<evidence type="ECO:0000256" key="12">
    <source>
        <dbReference type="SAM" id="Phobius"/>
    </source>
</evidence>
<dbReference type="InterPro" id="IPR015683">
    <property type="entry name" value="Ionotropic_Glu_rcpt"/>
</dbReference>
<gene>
    <name evidence="14" type="ORF">CYMTET_8993</name>
</gene>
<feature type="region of interest" description="Disordered" evidence="11">
    <location>
        <begin position="686"/>
        <end position="741"/>
    </location>
</feature>
<feature type="transmembrane region" description="Helical" evidence="12">
    <location>
        <begin position="550"/>
        <end position="570"/>
    </location>
</feature>
<keyword evidence="3 12" id="KW-0812">Transmembrane</keyword>
<dbReference type="PANTHER" id="PTHR18966">
    <property type="entry name" value="IONOTROPIC GLUTAMATE RECEPTOR"/>
    <property type="match status" value="1"/>
</dbReference>
<evidence type="ECO:0000256" key="11">
    <source>
        <dbReference type="SAM" id="MobiDB-lite"/>
    </source>
</evidence>
<name>A0AAE0GS27_9CHLO</name>
<reference evidence="14 15" key="1">
    <citation type="journal article" date="2015" name="Genome Biol. Evol.">
        <title>Comparative Genomics of a Bacterivorous Green Alga Reveals Evolutionary Causalities and Consequences of Phago-Mixotrophic Mode of Nutrition.</title>
        <authorList>
            <person name="Burns J.A."/>
            <person name="Paasch A."/>
            <person name="Narechania A."/>
            <person name="Kim E."/>
        </authorList>
    </citation>
    <scope>NUCLEOTIDE SEQUENCE [LARGE SCALE GENOMIC DNA]</scope>
    <source>
        <strain evidence="14 15">PLY_AMNH</strain>
    </source>
</reference>
<dbReference type="SUPFAM" id="SSF81324">
    <property type="entry name" value="Voltage-gated potassium channels"/>
    <property type="match status" value="1"/>
</dbReference>
<keyword evidence="6 12" id="KW-0472">Membrane</keyword>
<evidence type="ECO:0000256" key="2">
    <source>
        <dbReference type="ARBA" id="ARBA00022448"/>
    </source>
</evidence>
<evidence type="ECO:0000256" key="1">
    <source>
        <dbReference type="ARBA" id="ARBA00004141"/>
    </source>
</evidence>
<proteinExistence type="predicted"/>
<comment type="caution">
    <text evidence="14">The sequence shown here is derived from an EMBL/GenBank/DDBJ whole genome shotgun (WGS) entry which is preliminary data.</text>
</comment>
<dbReference type="Gene3D" id="1.10.287.70">
    <property type="match status" value="1"/>
</dbReference>
<dbReference type="GO" id="GO:0015276">
    <property type="term" value="F:ligand-gated monoatomic ion channel activity"/>
    <property type="evidence" value="ECO:0007669"/>
    <property type="project" value="InterPro"/>
</dbReference>
<dbReference type="GO" id="GO:0016020">
    <property type="term" value="C:membrane"/>
    <property type="evidence" value="ECO:0007669"/>
    <property type="project" value="UniProtKB-SubCell"/>
</dbReference>
<keyword evidence="8" id="KW-0325">Glycoprotein</keyword>